<feature type="compositionally biased region" description="Basic and acidic residues" evidence="1">
    <location>
        <begin position="180"/>
        <end position="190"/>
    </location>
</feature>
<dbReference type="EMBL" id="NGMM01000002">
    <property type="protein sequence ID" value="OTP17638.1"/>
    <property type="molecule type" value="Genomic_DNA"/>
</dbReference>
<dbReference type="AlphaFoldDB" id="A0A242KA32"/>
<reference evidence="3" key="1">
    <citation type="submission" date="2017-05" db="EMBL/GenBank/DDBJ databases">
        <title>The Genome Sequence of Enterococcus sp. 9E7_DIV0242.</title>
        <authorList>
            <consortium name="The Broad Institute Genomics Platform"/>
            <consortium name="The Broad Institute Genomic Center for Infectious Diseases"/>
            <person name="Earl A."/>
            <person name="Manson A."/>
            <person name="Schwartman J."/>
            <person name="Gilmore M."/>
            <person name="Abouelleil A."/>
            <person name="Cao P."/>
            <person name="Chapman S."/>
            <person name="Cusick C."/>
            <person name="Shea T."/>
            <person name="Young S."/>
            <person name="Neafsey D."/>
            <person name="Nusbaum C."/>
            <person name="Birren B."/>
        </authorList>
    </citation>
    <scope>NUCLEOTIDE SEQUENCE [LARGE SCALE GENOMIC DNA]</scope>
    <source>
        <strain evidence="3">9E7_DIV0242</strain>
    </source>
</reference>
<gene>
    <name evidence="3" type="ORF">A5888_001776</name>
</gene>
<keyword evidence="2" id="KW-0732">Signal</keyword>
<evidence type="ECO:0008006" key="4">
    <source>
        <dbReference type="Google" id="ProtNLM"/>
    </source>
</evidence>
<feature type="region of interest" description="Disordered" evidence="1">
    <location>
        <begin position="20"/>
        <end position="76"/>
    </location>
</feature>
<protein>
    <recommendedName>
        <fullName evidence="4">Lipoprotein</fullName>
    </recommendedName>
</protein>
<proteinExistence type="predicted"/>
<comment type="caution">
    <text evidence="3">The sequence shown here is derived from an EMBL/GenBank/DDBJ whole genome shotgun (WGS) entry which is preliminary data.</text>
</comment>
<accession>A0A242KA32</accession>
<organism evidence="3">
    <name type="scientific">Candidatus Enterococcus clewellii</name>
    <dbReference type="NCBI Taxonomy" id="1834193"/>
    <lineage>
        <taxon>Bacteria</taxon>
        <taxon>Bacillati</taxon>
        <taxon>Bacillota</taxon>
        <taxon>Bacilli</taxon>
        <taxon>Lactobacillales</taxon>
        <taxon>Enterococcaceae</taxon>
        <taxon>Enterococcus</taxon>
    </lineage>
</organism>
<evidence type="ECO:0000256" key="1">
    <source>
        <dbReference type="SAM" id="MobiDB-lite"/>
    </source>
</evidence>
<feature type="compositionally biased region" description="Basic and acidic residues" evidence="1">
    <location>
        <begin position="44"/>
        <end position="56"/>
    </location>
</feature>
<feature type="compositionally biased region" description="Low complexity" evidence="1">
    <location>
        <begin position="22"/>
        <end position="40"/>
    </location>
</feature>
<feature type="region of interest" description="Disordered" evidence="1">
    <location>
        <begin position="180"/>
        <end position="199"/>
    </location>
</feature>
<feature type="chain" id="PRO_5038466454" description="Lipoprotein" evidence="2">
    <location>
        <begin position="21"/>
        <end position="301"/>
    </location>
</feature>
<name>A0A242KA32_9ENTE</name>
<feature type="signal peptide" evidence="2">
    <location>
        <begin position="1"/>
        <end position="20"/>
    </location>
</feature>
<evidence type="ECO:0000256" key="2">
    <source>
        <dbReference type="SAM" id="SignalP"/>
    </source>
</evidence>
<evidence type="ECO:0000313" key="3">
    <source>
        <dbReference type="EMBL" id="OTP17638.1"/>
    </source>
</evidence>
<feature type="compositionally biased region" description="Low complexity" evidence="1">
    <location>
        <begin position="57"/>
        <end position="69"/>
    </location>
</feature>
<dbReference type="PROSITE" id="PS51257">
    <property type="entry name" value="PROKAR_LIPOPROTEIN"/>
    <property type="match status" value="1"/>
</dbReference>
<sequence length="301" mass="34016">MKKMVIISLFSALMLAGCNNQTSKESSTNKTDSSSSSETIDSTEEVKEMCIRDRSSTNKTDSSSSSETIDSTEEVKEDTKYYSDLDEIDRSTVQKSVIESFTMYDKTDPKKLQEMSSDVFIAKVISIDKADVDANIASVESDNLIPDTYGKLEILKSLEGNATGEVQFIRSGGIIKEKERYKNAPEDEKQKHNKLRAQAGKSPIDKSEEWIEVREEGDIELNAGETYLFFATYDEERQAYFLTGFEYGALLLEDEKQPIEEVPTEENEIGKTWEIKNEATGEEENLGEFLEKELEIDVIEK</sequence>